<dbReference type="PROSITE" id="PS50928">
    <property type="entry name" value="ABC_TM1"/>
    <property type="match status" value="1"/>
</dbReference>
<keyword evidence="4 7" id="KW-0812">Transmembrane</keyword>
<dbReference type="EMBL" id="CABEIU010000002">
    <property type="protein sequence ID" value="VTT10850.1"/>
    <property type="molecule type" value="Genomic_DNA"/>
</dbReference>
<feature type="transmembrane region" description="Helical" evidence="7">
    <location>
        <begin position="260"/>
        <end position="280"/>
    </location>
</feature>
<feature type="transmembrane region" description="Helical" evidence="7">
    <location>
        <begin position="104"/>
        <end position="124"/>
    </location>
</feature>
<evidence type="ECO:0000256" key="5">
    <source>
        <dbReference type="ARBA" id="ARBA00022989"/>
    </source>
</evidence>
<name>A0A4V0ERJ5_STROR</name>
<evidence type="ECO:0000256" key="4">
    <source>
        <dbReference type="ARBA" id="ARBA00022692"/>
    </source>
</evidence>
<feature type="transmembrane region" description="Helical" evidence="7">
    <location>
        <begin position="12"/>
        <end position="31"/>
    </location>
</feature>
<reference evidence="9 10" key="1">
    <citation type="submission" date="2019-05" db="EMBL/GenBank/DDBJ databases">
        <authorList>
            <consortium name="Pathogen Informatics"/>
        </authorList>
    </citation>
    <scope>NUCLEOTIDE SEQUENCE [LARGE SCALE GENOMIC DNA]</scope>
    <source>
        <strain evidence="9 10">NCTC10232</strain>
    </source>
</reference>
<dbReference type="RefSeq" id="WP_143989880.1">
    <property type="nucleotide sequence ID" value="NZ_CABEIU010000002.1"/>
</dbReference>
<keyword evidence="5 7" id="KW-1133">Transmembrane helix</keyword>
<dbReference type="AlphaFoldDB" id="A0A4V0ERJ5"/>
<feature type="domain" description="ABC transmembrane type-1" evidence="8">
    <location>
        <begin position="70"/>
        <end position="281"/>
    </location>
</feature>
<accession>A0A4V0ERJ5</accession>
<dbReference type="GO" id="GO:0055085">
    <property type="term" value="P:transmembrane transport"/>
    <property type="evidence" value="ECO:0007669"/>
    <property type="project" value="InterPro"/>
</dbReference>
<feature type="transmembrane region" description="Helical" evidence="7">
    <location>
        <begin position="208"/>
        <end position="228"/>
    </location>
</feature>
<gene>
    <name evidence="9" type="primary">msmF</name>
    <name evidence="9" type="ORF">NCTC10232_01523</name>
</gene>
<dbReference type="InterPro" id="IPR051393">
    <property type="entry name" value="ABC_transporter_permease"/>
</dbReference>
<evidence type="ECO:0000313" key="10">
    <source>
        <dbReference type="Proteomes" id="UP000388056"/>
    </source>
</evidence>
<evidence type="ECO:0000256" key="1">
    <source>
        <dbReference type="ARBA" id="ARBA00004651"/>
    </source>
</evidence>
<feature type="transmembrane region" description="Helical" evidence="7">
    <location>
        <begin position="66"/>
        <end position="92"/>
    </location>
</feature>
<proteinExistence type="inferred from homology"/>
<dbReference type="InterPro" id="IPR035906">
    <property type="entry name" value="MetI-like_sf"/>
</dbReference>
<dbReference type="Proteomes" id="UP000388056">
    <property type="component" value="Unassembled WGS sequence"/>
</dbReference>
<protein>
    <submittedName>
        <fullName evidence="9">Multiple sugar-binding ABC transporter, permease protein MsmF</fullName>
    </submittedName>
</protein>
<evidence type="ECO:0000256" key="2">
    <source>
        <dbReference type="ARBA" id="ARBA00022448"/>
    </source>
</evidence>
<comment type="subcellular location">
    <subcellularLocation>
        <location evidence="1 7">Cell membrane</location>
        <topology evidence="1 7">Multi-pass membrane protein</topology>
    </subcellularLocation>
</comment>
<dbReference type="GO" id="GO:0005886">
    <property type="term" value="C:plasma membrane"/>
    <property type="evidence" value="ECO:0007669"/>
    <property type="project" value="UniProtKB-SubCell"/>
</dbReference>
<evidence type="ECO:0000256" key="3">
    <source>
        <dbReference type="ARBA" id="ARBA00022475"/>
    </source>
</evidence>
<sequence>MAIRTFLNKYWGWTFLLIPLALQAIFFYFPMVQGAFYSLTNWTGLTYNYKFVGLNNYKLLMIDGKFFTAIAFTLILTLALIVGEITIGMVVARALNSKMKGQTFFRAWFFFPAVLSGLTVSLIFKQFFNYGLPTIGRILGIGFLQESLLGTPVGAVVATIFVLLWQGVAMPIILFLAGLQSIPNDILEAASIDGATSKQTFWKIELPYLLPTISMVFILALKSGLTAFDQIFALTSGGPNNATTSLGLLVYNYAFKSNQYGYANAIALILFLIIGIVSLIQIKLSKKFEI</sequence>
<feature type="transmembrane region" description="Helical" evidence="7">
    <location>
        <begin position="153"/>
        <end position="177"/>
    </location>
</feature>
<evidence type="ECO:0000259" key="8">
    <source>
        <dbReference type="PROSITE" id="PS50928"/>
    </source>
</evidence>
<dbReference type="PANTHER" id="PTHR30193:SF37">
    <property type="entry name" value="INNER MEMBRANE ABC TRANSPORTER PERMEASE PROTEIN YCJO"/>
    <property type="match status" value="1"/>
</dbReference>
<keyword evidence="2 7" id="KW-0813">Transport</keyword>
<evidence type="ECO:0000313" key="9">
    <source>
        <dbReference type="EMBL" id="VTT10850.1"/>
    </source>
</evidence>
<dbReference type="Gene3D" id="1.10.3720.10">
    <property type="entry name" value="MetI-like"/>
    <property type="match status" value="1"/>
</dbReference>
<dbReference type="Pfam" id="PF00528">
    <property type="entry name" value="BPD_transp_1"/>
    <property type="match status" value="1"/>
</dbReference>
<keyword evidence="6 7" id="KW-0472">Membrane</keyword>
<organism evidence="9 10">
    <name type="scientific">Streptococcus oralis</name>
    <dbReference type="NCBI Taxonomy" id="1303"/>
    <lineage>
        <taxon>Bacteria</taxon>
        <taxon>Bacillati</taxon>
        <taxon>Bacillota</taxon>
        <taxon>Bacilli</taxon>
        <taxon>Lactobacillales</taxon>
        <taxon>Streptococcaceae</taxon>
        <taxon>Streptococcus</taxon>
    </lineage>
</organism>
<dbReference type="PANTHER" id="PTHR30193">
    <property type="entry name" value="ABC TRANSPORTER PERMEASE PROTEIN"/>
    <property type="match status" value="1"/>
</dbReference>
<dbReference type="InterPro" id="IPR000515">
    <property type="entry name" value="MetI-like"/>
</dbReference>
<evidence type="ECO:0000256" key="6">
    <source>
        <dbReference type="ARBA" id="ARBA00023136"/>
    </source>
</evidence>
<dbReference type="CDD" id="cd06261">
    <property type="entry name" value="TM_PBP2"/>
    <property type="match status" value="1"/>
</dbReference>
<keyword evidence="3" id="KW-1003">Cell membrane</keyword>
<comment type="similarity">
    <text evidence="7">Belongs to the binding-protein-dependent transport system permease family.</text>
</comment>
<dbReference type="SUPFAM" id="SSF161098">
    <property type="entry name" value="MetI-like"/>
    <property type="match status" value="1"/>
</dbReference>
<evidence type="ECO:0000256" key="7">
    <source>
        <dbReference type="RuleBase" id="RU363032"/>
    </source>
</evidence>